<dbReference type="Gene3D" id="3.90.1720.10">
    <property type="entry name" value="endopeptidase domain like (from Nostoc punctiforme)"/>
    <property type="match status" value="1"/>
</dbReference>
<comment type="caution">
    <text evidence="2">The sequence shown here is derived from an EMBL/GenBank/DDBJ whole genome shotgun (WGS) entry which is preliminary data.</text>
</comment>
<dbReference type="InterPro" id="IPR038765">
    <property type="entry name" value="Papain-like_cys_pep_sf"/>
</dbReference>
<proteinExistence type="predicted"/>
<dbReference type="EMBL" id="BDJK01000034">
    <property type="protein sequence ID" value="GAV23186.1"/>
    <property type="molecule type" value="Genomic_DNA"/>
</dbReference>
<dbReference type="InterPro" id="IPR024301">
    <property type="entry name" value="Amidase_6"/>
</dbReference>
<evidence type="ECO:0000313" key="2">
    <source>
        <dbReference type="EMBL" id="GAV23186.1"/>
    </source>
</evidence>
<dbReference type="AlphaFoldDB" id="A0A1L8CW91"/>
<gene>
    <name evidence="2" type="ORF">cpu_16960</name>
</gene>
<dbReference type="SUPFAM" id="SSF54001">
    <property type="entry name" value="Cysteine proteinases"/>
    <property type="match status" value="1"/>
</dbReference>
<reference evidence="3" key="1">
    <citation type="submission" date="2016-12" db="EMBL/GenBank/DDBJ databases">
        <title>Draft Genome Sequences od Carboxydothermus pertinax and islandicus, Hydrogenogenic Carboxydotrophic Bacteria.</title>
        <authorList>
            <person name="Fukuyama Y."/>
            <person name="Ohmae K."/>
            <person name="Yoneda Y."/>
            <person name="Yoshida T."/>
            <person name="Sako Y."/>
        </authorList>
    </citation>
    <scope>NUCLEOTIDE SEQUENCE [LARGE SCALE GENOMIC DNA]</scope>
    <source>
        <strain evidence="3">Ug1</strain>
    </source>
</reference>
<evidence type="ECO:0000313" key="3">
    <source>
        <dbReference type="Proteomes" id="UP000187485"/>
    </source>
</evidence>
<feature type="domain" description="Putative amidase" evidence="1">
    <location>
        <begin position="2"/>
        <end position="96"/>
    </location>
</feature>
<protein>
    <recommendedName>
        <fullName evidence="1">Putative amidase domain-containing protein</fullName>
    </recommendedName>
</protein>
<sequence>MADNFYRYLMNNPAGSKVGVWSPSQQSNTNSSLRAGDVVFYDWNNDGIMDHAGIIVGSGTDPDSKYVGTLQDQHTTNRYHAIWHLKPYNPNWATTIITVVRPF</sequence>
<accession>A0A1L8CW91</accession>
<dbReference type="Proteomes" id="UP000187485">
    <property type="component" value="Unassembled WGS sequence"/>
</dbReference>
<dbReference type="Pfam" id="PF12671">
    <property type="entry name" value="Amidase_6"/>
    <property type="match status" value="1"/>
</dbReference>
<dbReference type="STRING" id="870242.cpu_16960"/>
<name>A0A1L8CW91_9THEO</name>
<organism evidence="2 3">
    <name type="scientific">Carboxydothermus pertinax</name>
    <dbReference type="NCBI Taxonomy" id="870242"/>
    <lineage>
        <taxon>Bacteria</taxon>
        <taxon>Bacillati</taxon>
        <taxon>Bacillota</taxon>
        <taxon>Clostridia</taxon>
        <taxon>Thermoanaerobacterales</taxon>
        <taxon>Thermoanaerobacteraceae</taxon>
        <taxon>Carboxydothermus</taxon>
    </lineage>
</organism>
<dbReference type="OrthoDB" id="2194542at2"/>
<evidence type="ECO:0000259" key="1">
    <source>
        <dbReference type="Pfam" id="PF12671"/>
    </source>
</evidence>
<keyword evidence="3" id="KW-1185">Reference proteome</keyword>